<reference evidence="1 2" key="1">
    <citation type="submission" date="2024-09" db="EMBL/GenBank/DDBJ databases">
        <authorList>
            <person name="Lee S.D."/>
        </authorList>
    </citation>
    <scope>NUCLEOTIDE SEQUENCE [LARGE SCALE GENOMIC DNA]</scope>
    <source>
        <strain evidence="1 2">N1-1</strain>
    </source>
</reference>
<organism evidence="1 2">
    <name type="scientific">Streptacidiphilus alkalitolerans</name>
    <dbReference type="NCBI Taxonomy" id="3342712"/>
    <lineage>
        <taxon>Bacteria</taxon>
        <taxon>Bacillati</taxon>
        <taxon>Actinomycetota</taxon>
        <taxon>Actinomycetes</taxon>
        <taxon>Kitasatosporales</taxon>
        <taxon>Streptomycetaceae</taxon>
        <taxon>Streptacidiphilus</taxon>
    </lineage>
</organism>
<accession>A0ABV6V7L7</accession>
<dbReference type="Proteomes" id="UP001592582">
    <property type="component" value="Unassembled WGS sequence"/>
</dbReference>
<protein>
    <submittedName>
        <fullName evidence="1">Uncharacterized protein</fullName>
    </submittedName>
</protein>
<proteinExistence type="predicted"/>
<comment type="caution">
    <text evidence="1">The sequence shown here is derived from an EMBL/GenBank/DDBJ whole genome shotgun (WGS) entry which is preliminary data.</text>
</comment>
<evidence type="ECO:0000313" key="2">
    <source>
        <dbReference type="Proteomes" id="UP001592582"/>
    </source>
</evidence>
<name>A0ABV6V7L7_9ACTN</name>
<sequence length="53" mass="6153">MYTSLHSEVARASVDQKLEHLRSRQFTARTALSDGSPERGVRRPRFFRARPHS</sequence>
<evidence type="ECO:0000313" key="1">
    <source>
        <dbReference type="EMBL" id="MFC1409720.1"/>
    </source>
</evidence>
<dbReference type="EMBL" id="JBHEZX010000004">
    <property type="protein sequence ID" value="MFC1409720.1"/>
    <property type="molecule type" value="Genomic_DNA"/>
</dbReference>
<keyword evidence="2" id="KW-1185">Reference proteome</keyword>
<gene>
    <name evidence="1" type="ORF">ACEZDG_10550</name>
</gene>